<evidence type="ECO:0000313" key="15">
    <source>
        <dbReference type="Proteomes" id="UP000178951"/>
    </source>
</evidence>
<dbReference type="NCBIfam" id="NF006506">
    <property type="entry name" value="PRK08942.1"/>
    <property type="match status" value="1"/>
</dbReference>
<dbReference type="EC" id="3.1.3.-" evidence="9"/>
<sequence length="189" mass="20781">MGIKNRAVFLDRDGTIIEDTGYIDSPARITFIPGAIAAIRKLQEHGFKIIIISNQAGIARGLFSEDKLQTVDKVIHRQVLNGGAHIDASYYCPHHPEHGVYPFQQECNCRKPHPGLIHKAEKELSIDLAQSFMIGDKATDIETGQRAKVKSIQVLTGRGREEQAQLKNPPDFTAADLSAAADWILSKGA</sequence>
<evidence type="ECO:0000256" key="5">
    <source>
        <dbReference type="ARBA" id="ARBA00022833"/>
    </source>
</evidence>
<comment type="cofactor">
    <cofactor evidence="13">
        <name>Mg(2+)</name>
        <dbReference type="ChEBI" id="CHEBI:18420"/>
    </cofactor>
</comment>
<feature type="active site" description="Proton donor" evidence="10">
    <location>
        <position position="13"/>
    </location>
</feature>
<keyword evidence="13" id="KW-0460">Magnesium</keyword>
<dbReference type="InterPro" id="IPR036412">
    <property type="entry name" value="HAD-like_sf"/>
</dbReference>
<dbReference type="EMBL" id="MEUF01000016">
    <property type="protein sequence ID" value="OGC36300.1"/>
    <property type="molecule type" value="Genomic_DNA"/>
</dbReference>
<dbReference type="PIRSF" id="PIRSF004682">
    <property type="entry name" value="GmhB"/>
    <property type="match status" value="1"/>
</dbReference>
<proteinExistence type="inferred from homology"/>
<dbReference type="AlphaFoldDB" id="A0A1F4TUR6"/>
<feature type="binding site" evidence="11">
    <location>
        <begin position="11"/>
        <end position="13"/>
    </location>
    <ligand>
        <name>substrate</name>
    </ligand>
</feature>
<reference evidence="14 15" key="1">
    <citation type="journal article" date="2016" name="Nat. Commun.">
        <title>Thousands of microbial genomes shed light on interconnected biogeochemical processes in an aquifer system.</title>
        <authorList>
            <person name="Anantharaman K."/>
            <person name="Brown C.T."/>
            <person name="Hug L.A."/>
            <person name="Sharon I."/>
            <person name="Castelle C.J."/>
            <person name="Probst A.J."/>
            <person name="Thomas B.C."/>
            <person name="Singh A."/>
            <person name="Wilkins M.J."/>
            <person name="Karaoz U."/>
            <person name="Brodie E.L."/>
            <person name="Williams K.H."/>
            <person name="Hubbard S.S."/>
            <person name="Banfield J.F."/>
        </authorList>
    </citation>
    <scope>NUCLEOTIDE SEQUENCE [LARGE SCALE GENOMIC DNA]</scope>
</reference>
<dbReference type="NCBIfam" id="TIGR01662">
    <property type="entry name" value="HAD-SF-IIIA"/>
    <property type="match status" value="1"/>
</dbReference>
<feature type="binding site" evidence="11">
    <location>
        <begin position="110"/>
        <end position="111"/>
    </location>
    <ligand>
        <name>substrate</name>
    </ligand>
</feature>
<evidence type="ECO:0000256" key="11">
    <source>
        <dbReference type="PIRSR" id="PIRSR004682-2"/>
    </source>
</evidence>
<feature type="binding site" evidence="13">
    <location>
        <position position="94"/>
    </location>
    <ligand>
        <name>Zn(2+)</name>
        <dbReference type="ChEBI" id="CHEBI:29105"/>
    </ligand>
</feature>
<evidence type="ECO:0000256" key="13">
    <source>
        <dbReference type="PIRSR" id="PIRSR004682-4"/>
    </source>
</evidence>
<dbReference type="GO" id="GO:0005975">
    <property type="term" value="P:carbohydrate metabolic process"/>
    <property type="evidence" value="ECO:0007669"/>
    <property type="project" value="InterPro"/>
</dbReference>
<dbReference type="Pfam" id="PF13242">
    <property type="entry name" value="Hydrolase_like"/>
    <property type="match status" value="1"/>
</dbReference>
<dbReference type="GO" id="GO:0005737">
    <property type="term" value="C:cytoplasm"/>
    <property type="evidence" value="ECO:0007669"/>
    <property type="project" value="UniProtKB-SubCell"/>
</dbReference>
<feature type="binding site" evidence="13">
    <location>
        <position position="137"/>
    </location>
    <ligand>
        <name>Mg(2+)</name>
        <dbReference type="ChEBI" id="CHEBI:18420"/>
    </ligand>
</feature>
<dbReference type="InterPro" id="IPR006549">
    <property type="entry name" value="HAD-SF_hydro_IIIA"/>
</dbReference>
<feature type="binding site" evidence="13">
    <location>
        <position position="92"/>
    </location>
    <ligand>
        <name>Zn(2+)</name>
        <dbReference type="ChEBI" id="CHEBI:29105"/>
    </ligand>
</feature>
<keyword evidence="5 13" id="KW-0862">Zinc</keyword>
<feature type="site" description="Stabilizes the phosphoryl group" evidence="12">
    <location>
        <position position="111"/>
    </location>
</feature>
<comment type="similarity">
    <text evidence="8 9">Belongs to the gmhB family.</text>
</comment>
<feature type="binding site" evidence="11">
    <location>
        <begin position="19"/>
        <end position="22"/>
    </location>
    <ligand>
        <name>substrate</name>
    </ligand>
</feature>
<feature type="binding site" evidence="13">
    <location>
        <position position="13"/>
    </location>
    <ligand>
        <name>Mg(2+)</name>
        <dbReference type="ChEBI" id="CHEBI:18420"/>
    </ligand>
</feature>
<keyword evidence="3 13" id="KW-0479">Metal-binding</keyword>
<dbReference type="GO" id="GO:0016791">
    <property type="term" value="F:phosphatase activity"/>
    <property type="evidence" value="ECO:0007669"/>
    <property type="project" value="InterPro"/>
</dbReference>
<name>A0A1F4TUR6_UNCSA</name>
<dbReference type="InterPro" id="IPR006543">
    <property type="entry name" value="Histidinol-phos"/>
</dbReference>
<dbReference type="Proteomes" id="UP000178951">
    <property type="component" value="Unassembled WGS sequence"/>
</dbReference>
<dbReference type="GO" id="GO:0046872">
    <property type="term" value="F:metal ion binding"/>
    <property type="evidence" value="ECO:0007669"/>
    <property type="project" value="UniProtKB-KW"/>
</dbReference>
<evidence type="ECO:0000256" key="6">
    <source>
        <dbReference type="ARBA" id="ARBA00023277"/>
    </source>
</evidence>
<evidence type="ECO:0000256" key="8">
    <source>
        <dbReference type="ARBA" id="ARBA00061616"/>
    </source>
</evidence>
<comment type="caution">
    <text evidence="14">The sequence shown here is derived from an EMBL/GenBank/DDBJ whole genome shotgun (WGS) entry which is preliminary data.</text>
</comment>
<protein>
    <recommendedName>
        <fullName evidence="7 9">D,D-heptose 1,7-bisphosphate phosphatase</fullName>
        <ecNumber evidence="9">3.1.3.-</ecNumber>
    </recommendedName>
</protein>
<evidence type="ECO:0000256" key="3">
    <source>
        <dbReference type="ARBA" id="ARBA00022723"/>
    </source>
</evidence>
<feature type="binding site" evidence="13">
    <location>
        <position position="11"/>
    </location>
    <ligand>
        <name>Mg(2+)</name>
        <dbReference type="ChEBI" id="CHEBI:18420"/>
    </ligand>
</feature>
<dbReference type="NCBIfam" id="TIGR01656">
    <property type="entry name" value="Histidinol-ppas"/>
    <property type="match status" value="1"/>
</dbReference>
<feature type="binding site" evidence="11">
    <location>
        <begin position="53"/>
        <end position="56"/>
    </location>
    <ligand>
        <name>substrate</name>
    </ligand>
</feature>
<evidence type="ECO:0000256" key="10">
    <source>
        <dbReference type="PIRSR" id="PIRSR004682-1"/>
    </source>
</evidence>
<feature type="binding site" evidence="13">
    <location>
        <position position="107"/>
    </location>
    <ligand>
        <name>Zn(2+)</name>
        <dbReference type="ChEBI" id="CHEBI:29105"/>
    </ligand>
</feature>
<keyword evidence="2 9" id="KW-0963">Cytoplasm</keyword>
<evidence type="ECO:0000256" key="7">
    <source>
        <dbReference type="ARBA" id="ARBA00031828"/>
    </source>
</evidence>
<comment type="subcellular location">
    <subcellularLocation>
        <location evidence="1 9">Cytoplasm</location>
    </subcellularLocation>
</comment>
<feature type="binding site" evidence="13">
    <location>
        <position position="109"/>
    </location>
    <ligand>
        <name>Zn(2+)</name>
        <dbReference type="ChEBI" id="CHEBI:29105"/>
    </ligand>
</feature>
<feature type="site" description="Stabilizes the phosphoryl group" evidence="12">
    <location>
        <position position="53"/>
    </location>
</feature>
<evidence type="ECO:0000256" key="12">
    <source>
        <dbReference type="PIRSR" id="PIRSR004682-3"/>
    </source>
</evidence>
<feature type="site" description="Contributes to substrate recognition" evidence="12">
    <location>
        <position position="110"/>
    </location>
</feature>
<evidence type="ECO:0000256" key="1">
    <source>
        <dbReference type="ARBA" id="ARBA00004496"/>
    </source>
</evidence>
<gene>
    <name evidence="14" type="ORF">A2311_01390</name>
</gene>
<dbReference type="CDD" id="cd07503">
    <property type="entry name" value="HAD_HisB-N"/>
    <property type="match status" value="1"/>
</dbReference>
<feature type="active site" description="Nucleophile" evidence="10">
    <location>
        <position position="11"/>
    </location>
</feature>
<evidence type="ECO:0000256" key="4">
    <source>
        <dbReference type="ARBA" id="ARBA00022801"/>
    </source>
</evidence>
<organism evidence="14 15">
    <name type="scientific">candidate division WOR-1 bacterium RIFOXYB2_FULL_48_7</name>
    <dbReference type="NCBI Taxonomy" id="1802583"/>
    <lineage>
        <taxon>Bacteria</taxon>
        <taxon>Bacillati</taxon>
        <taxon>Saganbacteria</taxon>
    </lineage>
</organism>
<evidence type="ECO:0000313" key="14">
    <source>
        <dbReference type="EMBL" id="OGC36300.1"/>
    </source>
</evidence>
<keyword evidence="4 9" id="KW-0378">Hydrolase</keyword>
<accession>A0A1F4TUR6</accession>
<dbReference type="Gene3D" id="3.40.50.1000">
    <property type="entry name" value="HAD superfamily/HAD-like"/>
    <property type="match status" value="1"/>
</dbReference>
<dbReference type="PANTHER" id="PTHR42891:SF1">
    <property type="entry name" value="D-GLYCERO-BETA-D-MANNO-HEPTOSE-1,7-BISPHOSPHATE 7-PHOSPHATASE"/>
    <property type="match status" value="1"/>
</dbReference>
<dbReference type="SUPFAM" id="SSF56784">
    <property type="entry name" value="HAD-like"/>
    <property type="match status" value="1"/>
</dbReference>
<dbReference type="InterPro" id="IPR004446">
    <property type="entry name" value="Heptose_bisP_phosphatase"/>
</dbReference>
<dbReference type="NCBIfam" id="TIGR00213">
    <property type="entry name" value="GmhB_yaeD"/>
    <property type="match status" value="1"/>
</dbReference>
<dbReference type="STRING" id="1802583.A2311_01390"/>
<keyword evidence="6 9" id="KW-0119">Carbohydrate metabolism</keyword>
<feature type="binding site" evidence="11">
    <location>
        <position position="137"/>
    </location>
    <ligand>
        <name>substrate</name>
    </ligand>
</feature>
<dbReference type="PANTHER" id="PTHR42891">
    <property type="entry name" value="D-GLYCERO-BETA-D-MANNO-HEPTOSE-1,7-BISPHOSPHATE 7-PHOSPHATASE"/>
    <property type="match status" value="1"/>
</dbReference>
<evidence type="ECO:0000256" key="9">
    <source>
        <dbReference type="PIRNR" id="PIRNR004682"/>
    </source>
</evidence>
<dbReference type="FunFam" id="3.40.50.1000:FF:000037">
    <property type="entry name" value="D,D-heptose 1,7-bisphosphate phosphatase"/>
    <property type="match status" value="1"/>
</dbReference>
<feature type="binding site" evidence="13">
    <location>
        <position position="136"/>
    </location>
    <ligand>
        <name>Mg(2+)</name>
        <dbReference type="ChEBI" id="CHEBI:18420"/>
    </ligand>
</feature>
<comment type="cofactor">
    <cofactor evidence="13">
        <name>Zn(2+)</name>
        <dbReference type="ChEBI" id="CHEBI:29105"/>
    </cofactor>
</comment>
<dbReference type="InterPro" id="IPR023214">
    <property type="entry name" value="HAD_sf"/>
</dbReference>
<evidence type="ECO:0000256" key="2">
    <source>
        <dbReference type="ARBA" id="ARBA00022490"/>
    </source>
</evidence>